<evidence type="ECO:0000256" key="1">
    <source>
        <dbReference type="SAM" id="MobiDB-lite"/>
    </source>
</evidence>
<proteinExistence type="predicted"/>
<name>A0AB33KD79_9ACTN</name>
<organism evidence="2">
    <name type="scientific">Streptomyces sp. CMC78</name>
    <dbReference type="NCBI Taxonomy" id="3231512"/>
    <lineage>
        <taxon>Bacteria</taxon>
        <taxon>Bacillati</taxon>
        <taxon>Actinomycetota</taxon>
        <taxon>Actinomycetes</taxon>
        <taxon>Kitasatosporales</taxon>
        <taxon>Streptomycetaceae</taxon>
        <taxon>Streptomyces</taxon>
    </lineage>
</organism>
<evidence type="ECO:0000313" key="2">
    <source>
        <dbReference type="EMBL" id="BFP51689.1"/>
    </source>
</evidence>
<sequence length="54" mass="5500">MPAEAHSAGSSIRARRLTESAETEDAAVEVAVGGANPKVTVLPSLRARGAGRVE</sequence>
<protein>
    <submittedName>
        <fullName evidence="2">Uncharacterized protein</fullName>
    </submittedName>
</protein>
<reference evidence="2" key="1">
    <citation type="submission" date="2024-07" db="EMBL/GenBank/DDBJ databases">
        <title>Complete genome sequences of cellulolytic bacteria, Kitasatospora sp. CMC57 and Streptomyces sp. CMC78, isolated from Japanese agricultural soil.</title>
        <authorList>
            <person name="Hashimoto T."/>
            <person name="Ito M."/>
            <person name="Iwamoto M."/>
            <person name="Fukahori D."/>
            <person name="Shoda T."/>
            <person name="Sakoda M."/>
            <person name="Morohoshi T."/>
            <person name="Mitsuboshi M."/>
            <person name="Nishizawa T."/>
        </authorList>
    </citation>
    <scope>NUCLEOTIDE SEQUENCE</scope>
    <source>
        <strain evidence="2">CMC78</strain>
    </source>
</reference>
<dbReference type="AlphaFoldDB" id="A0AB33KD79"/>
<dbReference type="EMBL" id="AP035884">
    <property type="protein sequence ID" value="BFP51689.1"/>
    <property type="molecule type" value="Genomic_DNA"/>
</dbReference>
<gene>
    <name evidence="2" type="ORF">SCMC78_14960</name>
</gene>
<feature type="region of interest" description="Disordered" evidence="1">
    <location>
        <begin position="1"/>
        <end position="23"/>
    </location>
</feature>
<dbReference type="KEGG" id="stcm:SCMC78_14960"/>
<accession>A0AB33KD79</accession>